<proteinExistence type="predicted"/>
<accession>J0D993</accession>
<protein>
    <submittedName>
        <fullName evidence="4">WD40 repeat-like protein</fullName>
    </submittedName>
</protein>
<dbReference type="InterPro" id="IPR001680">
    <property type="entry name" value="WD40_rpt"/>
</dbReference>
<dbReference type="InterPro" id="IPR019775">
    <property type="entry name" value="WD40_repeat_CS"/>
</dbReference>
<gene>
    <name evidence="4" type="ORF">AURDEDRAFT_74271</name>
</gene>
<sequence>MAFSPDGTHLISGAVDPPVHIWNTETGLETAHFNCGKGLSALASSPDRMLIAWDNWSGTIRFWRWLAGGKVQECPDQCLVGRGSSGAVFIIAFSPDGNTLASDSGLTTIRIWDISRRQVRRVIRGHTANIRSVAFAPTGNHLASAAEDMTVRIWDAQTGAAIAVLRGHTRPVMSAVFSPDGTRVLSGSWDHTLRVWDRVHVPANEPQPDADA</sequence>
<reference evidence="5" key="1">
    <citation type="journal article" date="2012" name="Science">
        <title>The Paleozoic origin of enzymatic lignin decomposition reconstructed from 31 fungal genomes.</title>
        <authorList>
            <person name="Floudas D."/>
            <person name="Binder M."/>
            <person name="Riley R."/>
            <person name="Barry K."/>
            <person name="Blanchette R.A."/>
            <person name="Henrissat B."/>
            <person name="Martinez A.T."/>
            <person name="Otillar R."/>
            <person name="Spatafora J.W."/>
            <person name="Yadav J.S."/>
            <person name="Aerts A."/>
            <person name="Benoit I."/>
            <person name="Boyd A."/>
            <person name="Carlson A."/>
            <person name="Copeland A."/>
            <person name="Coutinho P.M."/>
            <person name="de Vries R.P."/>
            <person name="Ferreira P."/>
            <person name="Findley K."/>
            <person name="Foster B."/>
            <person name="Gaskell J."/>
            <person name="Glotzer D."/>
            <person name="Gorecki P."/>
            <person name="Heitman J."/>
            <person name="Hesse C."/>
            <person name="Hori C."/>
            <person name="Igarashi K."/>
            <person name="Jurgens J.A."/>
            <person name="Kallen N."/>
            <person name="Kersten P."/>
            <person name="Kohler A."/>
            <person name="Kuees U."/>
            <person name="Kumar T.K.A."/>
            <person name="Kuo A."/>
            <person name="LaButti K."/>
            <person name="Larrondo L.F."/>
            <person name="Lindquist E."/>
            <person name="Ling A."/>
            <person name="Lombard V."/>
            <person name="Lucas S."/>
            <person name="Lundell T."/>
            <person name="Martin R."/>
            <person name="McLaughlin D.J."/>
            <person name="Morgenstern I."/>
            <person name="Morin E."/>
            <person name="Murat C."/>
            <person name="Nagy L.G."/>
            <person name="Nolan M."/>
            <person name="Ohm R.A."/>
            <person name="Patyshakuliyeva A."/>
            <person name="Rokas A."/>
            <person name="Ruiz-Duenas F.J."/>
            <person name="Sabat G."/>
            <person name="Salamov A."/>
            <person name="Samejima M."/>
            <person name="Schmutz J."/>
            <person name="Slot J.C."/>
            <person name="St John F."/>
            <person name="Stenlid J."/>
            <person name="Sun H."/>
            <person name="Sun S."/>
            <person name="Syed K."/>
            <person name="Tsang A."/>
            <person name="Wiebenga A."/>
            <person name="Young D."/>
            <person name="Pisabarro A."/>
            <person name="Eastwood D.C."/>
            <person name="Martin F."/>
            <person name="Cullen D."/>
            <person name="Grigoriev I.V."/>
            <person name="Hibbett D.S."/>
        </authorList>
    </citation>
    <scope>NUCLEOTIDE SEQUENCE [LARGE SCALE GENOMIC DNA]</scope>
    <source>
        <strain evidence="5">TFB10046</strain>
    </source>
</reference>
<evidence type="ECO:0000313" key="4">
    <source>
        <dbReference type="EMBL" id="EJD36351.1"/>
    </source>
</evidence>
<evidence type="ECO:0000256" key="1">
    <source>
        <dbReference type="ARBA" id="ARBA00022574"/>
    </source>
</evidence>
<dbReference type="PROSITE" id="PS50294">
    <property type="entry name" value="WD_REPEATS_REGION"/>
    <property type="match status" value="4"/>
</dbReference>
<dbReference type="InterPro" id="IPR036322">
    <property type="entry name" value="WD40_repeat_dom_sf"/>
</dbReference>
<keyword evidence="1 3" id="KW-0853">WD repeat</keyword>
<dbReference type="SUPFAM" id="SSF50978">
    <property type="entry name" value="WD40 repeat-like"/>
    <property type="match status" value="1"/>
</dbReference>
<organism evidence="4 5">
    <name type="scientific">Auricularia subglabra (strain TFB-10046 / SS5)</name>
    <name type="common">White-rot fungus</name>
    <name type="synonym">Auricularia delicata (strain TFB10046)</name>
    <dbReference type="NCBI Taxonomy" id="717982"/>
    <lineage>
        <taxon>Eukaryota</taxon>
        <taxon>Fungi</taxon>
        <taxon>Dikarya</taxon>
        <taxon>Basidiomycota</taxon>
        <taxon>Agaricomycotina</taxon>
        <taxon>Agaricomycetes</taxon>
        <taxon>Auriculariales</taxon>
        <taxon>Auriculariaceae</taxon>
        <taxon>Auricularia</taxon>
    </lineage>
</organism>
<dbReference type="SMART" id="SM00320">
    <property type="entry name" value="WD40"/>
    <property type="match status" value="4"/>
</dbReference>
<dbReference type="CDD" id="cd00200">
    <property type="entry name" value="WD40"/>
    <property type="match status" value="1"/>
</dbReference>
<dbReference type="KEGG" id="adl:AURDEDRAFT_74271"/>
<evidence type="ECO:0000256" key="2">
    <source>
        <dbReference type="ARBA" id="ARBA00022737"/>
    </source>
</evidence>
<dbReference type="PANTHER" id="PTHR19848:SF8">
    <property type="entry name" value="F-BOX AND WD REPEAT DOMAIN CONTAINING 7"/>
    <property type="match status" value="1"/>
</dbReference>
<dbReference type="EMBL" id="JH687863">
    <property type="protein sequence ID" value="EJD36351.1"/>
    <property type="molecule type" value="Genomic_DNA"/>
</dbReference>
<feature type="repeat" description="WD" evidence="3">
    <location>
        <begin position="165"/>
        <end position="197"/>
    </location>
</feature>
<evidence type="ECO:0000313" key="5">
    <source>
        <dbReference type="Proteomes" id="UP000006514"/>
    </source>
</evidence>
<dbReference type="InterPro" id="IPR015943">
    <property type="entry name" value="WD40/YVTN_repeat-like_dom_sf"/>
</dbReference>
<feature type="repeat" description="WD" evidence="3">
    <location>
        <begin position="1"/>
        <end position="32"/>
    </location>
</feature>
<keyword evidence="5" id="KW-1185">Reference proteome</keyword>
<feature type="repeat" description="WD" evidence="3">
    <location>
        <begin position="123"/>
        <end position="164"/>
    </location>
</feature>
<dbReference type="eggNOG" id="KOG0266">
    <property type="taxonomic scope" value="Eukaryota"/>
</dbReference>
<dbReference type="InterPro" id="IPR020472">
    <property type="entry name" value="WD40_PAC1"/>
</dbReference>
<dbReference type="Proteomes" id="UP000006514">
    <property type="component" value="Unassembled WGS sequence"/>
</dbReference>
<dbReference type="AlphaFoldDB" id="J0D993"/>
<dbReference type="PANTHER" id="PTHR19848">
    <property type="entry name" value="WD40 REPEAT PROTEIN"/>
    <property type="match status" value="1"/>
</dbReference>
<dbReference type="PROSITE" id="PS50082">
    <property type="entry name" value="WD_REPEATS_2"/>
    <property type="match status" value="4"/>
</dbReference>
<evidence type="ECO:0000256" key="3">
    <source>
        <dbReference type="PROSITE-ProRule" id="PRU00221"/>
    </source>
</evidence>
<feature type="repeat" description="WD" evidence="3">
    <location>
        <begin position="81"/>
        <end position="122"/>
    </location>
</feature>
<dbReference type="Gene3D" id="2.130.10.10">
    <property type="entry name" value="YVTN repeat-like/Quinoprotein amine dehydrogenase"/>
    <property type="match status" value="2"/>
</dbReference>
<name>J0D993_AURST</name>
<dbReference type="OrthoDB" id="538223at2759"/>
<dbReference type="InParanoid" id="J0D993"/>
<keyword evidence="2" id="KW-0677">Repeat</keyword>
<dbReference type="PRINTS" id="PR00320">
    <property type="entry name" value="GPROTEINBRPT"/>
</dbReference>
<dbReference type="Pfam" id="PF00400">
    <property type="entry name" value="WD40"/>
    <property type="match status" value="3"/>
</dbReference>
<dbReference type="PROSITE" id="PS00678">
    <property type="entry name" value="WD_REPEATS_1"/>
    <property type="match status" value="1"/>
</dbReference>